<evidence type="ECO:0000256" key="1">
    <source>
        <dbReference type="ARBA" id="ARBA00004786"/>
    </source>
</evidence>
<dbReference type="GO" id="GO:0003700">
    <property type="term" value="F:DNA-binding transcription factor activity"/>
    <property type="evidence" value="ECO:0007669"/>
    <property type="project" value="InterPro"/>
</dbReference>
<dbReference type="InterPro" id="IPR005932">
    <property type="entry name" value="RocA"/>
</dbReference>
<dbReference type="InterPro" id="IPR015590">
    <property type="entry name" value="Aldehyde_DH_dom"/>
</dbReference>
<comment type="catalytic activity">
    <reaction evidence="6">
        <text>L-glutamate 5-semialdehyde + NAD(+) + H2O = L-glutamate + NADH + 2 H(+)</text>
        <dbReference type="Rhea" id="RHEA:30235"/>
        <dbReference type="ChEBI" id="CHEBI:15377"/>
        <dbReference type="ChEBI" id="CHEBI:15378"/>
        <dbReference type="ChEBI" id="CHEBI:29985"/>
        <dbReference type="ChEBI" id="CHEBI:57540"/>
        <dbReference type="ChEBI" id="CHEBI:57945"/>
        <dbReference type="ChEBI" id="CHEBI:58066"/>
        <dbReference type="EC" id="1.2.1.88"/>
    </reaction>
</comment>
<dbReference type="InterPro" id="IPR002872">
    <property type="entry name" value="Proline_DH_dom"/>
</dbReference>
<dbReference type="PANTHER" id="PTHR42862">
    <property type="entry name" value="DELTA-1-PYRROLINE-5-CARBOXYLATE DEHYDROGENASE 1, ISOFORM A-RELATED"/>
    <property type="match status" value="1"/>
</dbReference>
<dbReference type="InterPro" id="IPR029510">
    <property type="entry name" value="Ald_DH_CS_GLU"/>
</dbReference>
<organism evidence="15 16">
    <name type="scientific">Desulforhabdus amnigena</name>
    <dbReference type="NCBI Taxonomy" id="40218"/>
    <lineage>
        <taxon>Bacteria</taxon>
        <taxon>Pseudomonadati</taxon>
        <taxon>Thermodesulfobacteriota</taxon>
        <taxon>Syntrophobacteria</taxon>
        <taxon>Syntrophobacterales</taxon>
        <taxon>Syntrophobacteraceae</taxon>
        <taxon>Desulforhabdus</taxon>
    </lineage>
</organism>
<comment type="similarity">
    <text evidence="7">Belongs to the aldehyde dehydrogenase family. RocA subfamily.</text>
</comment>
<dbReference type="EC" id="1.2.1.88" evidence="2"/>
<dbReference type="InterPro" id="IPR016161">
    <property type="entry name" value="Ald_DH/histidinol_DH"/>
</dbReference>
<dbReference type="FunFam" id="3.40.309.10:FF:000005">
    <property type="entry name" value="1-pyrroline-5-carboxylate dehydrogenase 1"/>
    <property type="match status" value="1"/>
</dbReference>
<dbReference type="SUPFAM" id="SSF51730">
    <property type="entry name" value="FAD-linked oxidoreductase"/>
    <property type="match status" value="1"/>
</dbReference>
<evidence type="ECO:0000256" key="5">
    <source>
        <dbReference type="ARBA" id="ARBA00032259"/>
    </source>
</evidence>
<dbReference type="EMBL" id="BSDR01000001">
    <property type="protein sequence ID" value="GLI33366.1"/>
    <property type="molecule type" value="Genomic_DNA"/>
</dbReference>
<dbReference type="PANTHER" id="PTHR42862:SF1">
    <property type="entry name" value="DELTA-1-PYRROLINE-5-CARBOXYLATE DEHYDROGENASE 2, ISOFORM A-RELATED"/>
    <property type="match status" value="1"/>
</dbReference>
<gene>
    <name evidence="15" type="primary">putA</name>
    <name evidence="15" type="ORF">DAMNIGENAA_07990</name>
</gene>
<evidence type="ECO:0000256" key="10">
    <source>
        <dbReference type="RuleBase" id="RU003345"/>
    </source>
</evidence>
<dbReference type="RefSeq" id="WP_281792377.1">
    <property type="nucleotide sequence ID" value="NZ_BSDR01000001.1"/>
</dbReference>
<keyword evidence="4" id="KW-0520">NAD</keyword>
<sequence>MASDLESRILETGLRLYGLIEGESPSVFKKEYWMGKMLGWCMQDEAFKVEMFRFVDVFPYLTRSESIAKHLREYFSRPELNFPSTLQWGIKFVSPTSITAKVISKSIANNISSMAKQFIVGSSPEDALAGLEKLRSQGMGFTVDLLGETVISEKEAEEYQQRYFHLLDILDAAQHRWTALGQDVSNMDWGHTPKINISIKPSAMYSQMNPIAFEHSISMAKERLRPILRRAMKANSFVYLDMEHWGLKNLILELYRSLMEEAEFHDYPHTGLVIQAYLRESETDLTDLIQWARKRRIHCTIRLVKGAYWDSEYITALQKNWPIHVFTNKYETDANFEKLARMILQNHEWVSLACASHNMRSIAYVMEVARDFSVPAERLEYQVLFGMGEPVRNALTKAGLPVRLYAPVGDMIQGMSYLVRRLLENTANESFLRQSFSQGVAREELLRNPRDLLAEHPSAPEGPRETPEYGDKGPFLNEPPWDWSQAVHRKRFAAALEDVRKKFPMKVPLVIGGKKISVSREIHSINPNAPEEVVGIVSSAGREEAEEAILAARTTFPLWRDTDPGVRAEYLFKAANVARGMRYELAALQVFEVGKAWSEADGDVCEAIDFLEYYGREMIRLSAPQRMGQVPGEISHLFYEPRGIAVVIAPWNFPLAISMGMTCAAIVTGNTVVYKPASQSPVIGSMVSKIFEEAKLPPGVLNFLPGSGSEIGDYLVTHPQVSLIAFTGSKAVGLRIVELASKTPEGALSVKNVIAEMGGKNAIIVDADADFDEAVLHILHSAFGYQGQKCSACSRLIVLEENYDRLVDRLKAAAESLHLGSPENPQNVMGAVIDPSARQKIMEYIEIGKKEGTLLLERQVPGSGGHFVPLTIFTDIRPDHRLAQEEIFGPVLAVMKAQDFDEALAIANSTPYALTGAVFSRSPANIARAAKEFRTGNLYINRGCTGALVGRHPFGGFNMSGIGSKTGGPDYLLQFMVPRNVAENTMRKGFAPLKNSRK</sequence>
<feature type="domain" description="Aldehyde dehydrogenase" evidence="12">
    <location>
        <begin position="519"/>
        <end position="979"/>
    </location>
</feature>
<dbReference type="Gene3D" id="3.20.20.220">
    <property type="match status" value="1"/>
</dbReference>
<dbReference type="PROSITE" id="PS00070">
    <property type="entry name" value="ALDEHYDE_DEHYDR_CYS"/>
    <property type="match status" value="1"/>
</dbReference>
<evidence type="ECO:0000259" key="13">
    <source>
        <dbReference type="Pfam" id="PF01619"/>
    </source>
</evidence>
<dbReference type="Pfam" id="PF18083">
    <property type="entry name" value="PutA_N"/>
    <property type="match status" value="1"/>
</dbReference>
<comment type="pathway">
    <text evidence="1">Amino-acid degradation; L-proline degradation into L-glutamate; L-glutamate from L-proline: step 2/2.</text>
</comment>
<evidence type="ECO:0000259" key="14">
    <source>
        <dbReference type="Pfam" id="PF18083"/>
    </source>
</evidence>
<dbReference type="InterPro" id="IPR029041">
    <property type="entry name" value="FAD-linked_oxidoreductase-like"/>
</dbReference>
<evidence type="ECO:0000256" key="8">
    <source>
        <dbReference type="PIRSR" id="PIRSR000197-1"/>
    </source>
</evidence>
<dbReference type="Gene3D" id="3.40.309.10">
    <property type="entry name" value="Aldehyde Dehydrogenase, Chain A, domain 2"/>
    <property type="match status" value="1"/>
</dbReference>
<keyword evidence="3 10" id="KW-0560">Oxidoreductase</keyword>
<dbReference type="NCBIfam" id="NF002852">
    <property type="entry name" value="PRK03137.1"/>
    <property type="match status" value="1"/>
</dbReference>
<dbReference type="GO" id="GO:0004657">
    <property type="term" value="F:proline dehydrogenase activity"/>
    <property type="evidence" value="ECO:0007669"/>
    <property type="project" value="InterPro"/>
</dbReference>
<feature type="region of interest" description="Disordered" evidence="11">
    <location>
        <begin position="453"/>
        <end position="475"/>
    </location>
</feature>
<dbReference type="GO" id="GO:0003842">
    <property type="term" value="F:L-glutamate gamma-semialdehyde dehydrogenase activity"/>
    <property type="evidence" value="ECO:0007669"/>
    <property type="project" value="UniProtKB-EC"/>
</dbReference>
<dbReference type="InterPro" id="IPR041514">
    <property type="entry name" value="PutA_N"/>
</dbReference>
<keyword evidence="16" id="KW-1185">Reference proteome</keyword>
<dbReference type="InterPro" id="IPR050485">
    <property type="entry name" value="Proline_metab_enzyme"/>
</dbReference>
<dbReference type="Pfam" id="PF01619">
    <property type="entry name" value="Pro_dh"/>
    <property type="match status" value="1"/>
</dbReference>
<dbReference type="AlphaFoldDB" id="A0A9W6FTI5"/>
<evidence type="ECO:0000256" key="9">
    <source>
        <dbReference type="PROSITE-ProRule" id="PRU10007"/>
    </source>
</evidence>
<evidence type="ECO:0000313" key="16">
    <source>
        <dbReference type="Proteomes" id="UP001144372"/>
    </source>
</evidence>
<dbReference type="FunFam" id="3.40.605.10:FF:000045">
    <property type="entry name" value="1-pyrroline-5-carboxylate dehydrogenase 1"/>
    <property type="match status" value="1"/>
</dbReference>
<evidence type="ECO:0000256" key="4">
    <source>
        <dbReference type="ARBA" id="ARBA00023027"/>
    </source>
</evidence>
<name>A0A9W6FTI5_9BACT</name>
<dbReference type="Gene3D" id="3.40.605.10">
    <property type="entry name" value="Aldehyde Dehydrogenase, Chain A, domain 1"/>
    <property type="match status" value="1"/>
</dbReference>
<dbReference type="PIRSF" id="PIRSF000197">
    <property type="entry name" value="Bifunct_PutA"/>
    <property type="match status" value="1"/>
</dbReference>
<evidence type="ECO:0000256" key="2">
    <source>
        <dbReference type="ARBA" id="ARBA00012884"/>
    </source>
</evidence>
<dbReference type="SUPFAM" id="SSF53720">
    <property type="entry name" value="ALDH-like"/>
    <property type="match status" value="1"/>
</dbReference>
<dbReference type="Pfam" id="PF00171">
    <property type="entry name" value="Aldedh"/>
    <property type="match status" value="1"/>
</dbReference>
<dbReference type="InterPro" id="IPR016162">
    <property type="entry name" value="Ald_DH_N"/>
</dbReference>
<dbReference type="InterPro" id="IPR016160">
    <property type="entry name" value="Ald_DH_CS_CYS"/>
</dbReference>
<evidence type="ECO:0000256" key="6">
    <source>
        <dbReference type="ARBA" id="ARBA00048142"/>
    </source>
</evidence>
<feature type="active site" evidence="8">
    <location>
        <position position="790"/>
    </location>
</feature>
<dbReference type="InterPro" id="IPR025703">
    <property type="entry name" value="Bifunct_PutA"/>
</dbReference>
<comment type="caution">
    <text evidence="15">The sequence shown here is derived from an EMBL/GenBank/DDBJ whole genome shotgun (WGS) entry which is preliminary data.</text>
</comment>
<evidence type="ECO:0000256" key="3">
    <source>
        <dbReference type="ARBA" id="ARBA00023002"/>
    </source>
</evidence>
<dbReference type="GO" id="GO:0009898">
    <property type="term" value="C:cytoplasmic side of plasma membrane"/>
    <property type="evidence" value="ECO:0007669"/>
    <property type="project" value="TreeGrafter"/>
</dbReference>
<feature type="domain" description="Proline utilization A N-terminal" evidence="14">
    <location>
        <begin position="6"/>
        <end position="118"/>
    </location>
</feature>
<dbReference type="Proteomes" id="UP001144372">
    <property type="component" value="Unassembled WGS sequence"/>
</dbReference>
<accession>A0A9W6FTI5</accession>
<evidence type="ECO:0000256" key="7">
    <source>
        <dbReference type="ARBA" id="ARBA00061617"/>
    </source>
</evidence>
<evidence type="ECO:0000313" key="15">
    <source>
        <dbReference type="EMBL" id="GLI33366.1"/>
    </source>
</evidence>
<dbReference type="PROSITE" id="PS00687">
    <property type="entry name" value="ALDEHYDE_DEHYDR_GLU"/>
    <property type="match status" value="1"/>
</dbReference>
<evidence type="ECO:0000259" key="12">
    <source>
        <dbReference type="Pfam" id="PF00171"/>
    </source>
</evidence>
<protein>
    <recommendedName>
        <fullName evidence="5">L-glutamate gamma-semialdehyde dehydrogenase</fullName>
        <ecNumber evidence="2">1.2.1.88</ecNumber>
    </recommendedName>
    <alternativeName>
        <fullName evidence="5">L-glutamate gamma-semialdehyde dehydrogenase</fullName>
    </alternativeName>
</protein>
<feature type="compositionally biased region" description="Basic and acidic residues" evidence="11">
    <location>
        <begin position="462"/>
        <end position="471"/>
    </location>
</feature>
<reference evidence="15" key="1">
    <citation type="submission" date="2022-12" db="EMBL/GenBank/DDBJ databases">
        <title>Reference genome sequencing for broad-spectrum identification of bacterial and archaeal isolates by mass spectrometry.</title>
        <authorList>
            <person name="Sekiguchi Y."/>
            <person name="Tourlousse D.M."/>
        </authorList>
    </citation>
    <scope>NUCLEOTIDE SEQUENCE</scope>
    <source>
        <strain evidence="15">ASRB1</strain>
    </source>
</reference>
<dbReference type="CDD" id="cd07124">
    <property type="entry name" value="ALDH_PutA-P5CDH-RocA"/>
    <property type="match status" value="1"/>
</dbReference>
<feature type="active site" evidence="8 9">
    <location>
        <position position="756"/>
    </location>
</feature>
<dbReference type="InterPro" id="IPR016163">
    <property type="entry name" value="Ald_DH_C"/>
</dbReference>
<evidence type="ECO:0000256" key="11">
    <source>
        <dbReference type="SAM" id="MobiDB-lite"/>
    </source>
</evidence>
<proteinExistence type="inferred from homology"/>
<dbReference type="GO" id="GO:0010133">
    <property type="term" value="P:L-proline catabolic process to L-glutamate"/>
    <property type="evidence" value="ECO:0007669"/>
    <property type="project" value="InterPro"/>
</dbReference>
<feature type="domain" description="Proline dehydrogenase" evidence="13">
    <location>
        <begin position="129"/>
        <end position="434"/>
    </location>
</feature>